<dbReference type="Gene3D" id="2.70.98.70">
    <property type="match status" value="1"/>
</dbReference>
<dbReference type="RefSeq" id="WP_015249883.1">
    <property type="nucleotide sequence ID" value="NC_019892.1"/>
</dbReference>
<dbReference type="HOGENOM" id="CLU_325931_0_0_0"/>
<dbReference type="InterPro" id="IPR008929">
    <property type="entry name" value="Chondroitin_lyas"/>
</dbReference>
<keyword evidence="3" id="KW-1185">Reference proteome</keyword>
<dbReference type="AlphaFoldDB" id="L0DPQ8"/>
<evidence type="ECO:0000313" key="2">
    <source>
        <dbReference type="EMBL" id="AGA30805.1"/>
    </source>
</evidence>
<reference evidence="2 3" key="1">
    <citation type="submission" date="2012-02" db="EMBL/GenBank/DDBJ databases">
        <title>Complete sequence of chromosome of Singulisphaera acidiphila DSM 18658.</title>
        <authorList>
            <consortium name="US DOE Joint Genome Institute (JGI-PGF)"/>
            <person name="Lucas S."/>
            <person name="Copeland A."/>
            <person name="Lapidus A."/>
            <person name="Glavina del Rio T."/>
            <person name="Dalin E."/>
            <person name="Tice H."/>
            <person name="Bruce D."/>
            <person name="Goodwin L."/>
            <person name="Pitluck S."/>
            <person name="Peters L."/>
            <person name="Ovchinnikova G."/>
            <person name="Chertkov O."/>
            <person name="Kyrpides N."/>
            <person name="Mavromatis K."/>
            <person name="Ivanova N."/>
            <person name="Brettin T."/>
            <person name="Detter J.C."/>
            <person name="Han C."/>
            <person name="Larimer F."/>
            <person name="Land M."/>
            <person name="Hauser L."/>
            <person name="Markowitz V."/>
            <person name="Cheng J.-F."/>
            <person name="Hugenholtz P."/>
            <person name="Woyke T."/>
            <person name="Wu D."/>
            <person name="Tindall B."/>
            <person name="Pomrenke H."/>
            <person name="Brambilla E."/>
            <person name="Klenk H.-P."/>
            <person name="Eisen J.A."/>
        </authorList>
    </citation>
    <scope>NUCLEOTIDE SEQUENCE [LARGE SCALE GENOMIC DNA]</scope>
    <source>
        <strain evidence="3">ATCC BAA-1392 / DSM 18658 / VKM B-2454 / MOB10</strain>
    </source>
</reference>
<protein>
    <recommendedName>
        <fullName evidence="4">Heparinase II/III-like protein</fullName>
    </recommendedName>
</protein>
<keyword evidence="1" id="KW-0732">Signal</keyword>
<dbReference type="EMBL" id="CP003364">
    <property type="protein sequence ID" value="AGA30805.1"/>
    <property type="molecule type" value="Genomic_DNA"/>
</dbReference>
<name>L0DPQ8_SINAD</name>
<gene>
    <name evidence="2" type="ordered locus">Sinac_6735</name>
</gene>
<dbReference type="eggNOG" id="ENOG5030U55">
    <property type="taxonomic scope" value="Bacteria"/>
</dbReference>
<organism evidence="2 3">
    <name type="scientific">Singulisphaera acidiphila (strain ATCC BAA-1392 / DSM 18658 / VKM B-2454 / MOB10)</name>
    <dbReference type="NCBI Taxonomy" id="886293"/>
    <lineage>
        <taxon>Bacteria</taxon>
        <taxon>Pseudomonadati</taxon>
        <taxon>Planctomycetota</taxon>
        <taxon>Planctomycetia</taxon>
        <taxon>Isosphaerales</taxon>
        <taxon>Isosphaeraceae</taxon>
        <taxon>Singulisphaera</taxon>
    </lineage>
</organism>
<dbReference type="KEGG" id="saci:Sinac_6735"/>
<feature type="chain" id="PRO_5003941001" description="Heparinase II/III-like protein" evidence="1">
    <location>
        <begin position="31"/>
        <end position="932"/>
    </location>
</feature>
<accession>L0DPQ8</accession>
<feature type="signal peptide" evidence="1">
    <location>
        <begin position="1"/>
        <end position="30"/>
    </location>
</feature>
<proteinExistence type="predicted"/>
<dbReference type="Proteomes" id="UP000010798">
    <property type="component" value="Chromosome"/>
</dbReference>
<evidence type="ECO:0000256" key="1">
    <source>
        <dbReference type="SAM" id="SignalP"/>
    </source>
</evidence>
<dbReference type="OrthoDB" id="227957at2"/>
<evidence type="ECO:0000313" key="3">
    <source>
        <dbReference type="Proteomes" id="UP000010798"/>
    </source>
</evidence>
<dbReference type="Gene3D" id="1.50.10.100">
    <property type="entry name" value="Chondroitin AC/alginate lyase"/>
    <property type="match status" value="1"/>
</dbReference>
<evidence type="ECO:0008006" key="4">
    <source>
        <dbReference type="Google" id="ProtNLM"/>
    </source>
</evidence>
<sequence>MPSRLRIAAQWACRAGTAMVALVISADAIAGEIPGATRIHNLFAQFELPDNWETRFWADPNVKLLLTLDTKALAELVPVQAGVRHCRCPACDATEASNSLTWSVTNPKVLTCRNCQATVPNETYPAKDEKEKKVPEDVVQVLHGVTHQYPYHAVEPGKQRFPDEKLYLAAKRDYEAREFLAKAALYAAVRHHEQPAGSKDPALARLASVLILRFAQVYPAYATHFDQPHSPKVFQQANLPPPYRRGYQTGKWDWTASLDVPLNLLIAYALIRDQPALLEAGRSLNDDHPARTIERDLFRASAEFVRLQREEYSEVSLHAYRGLLAAGRLLDDPQLVGEAIRRLDGFSERGFYYDGFWRQGDAAAHRRILSVFDGWIDRLLAGYPEAPRPLELTSELKSAPARDLGALPMLALARRAGSAALSDSRVPEIQQVSWPAAVVAPGTRRPSLLGGVGLARLAIGEKGGSLDLEVRGQDNIGAPHFQRQALRLAVGGQLILGDLDEQPPTVTGWDRATVSHNTVVVDGLNQRESLGKASEPALGGDFLFFAADPDFQVLSLDDPRAYPQSTTRYRQTLVAASGAQSSYALSVFEVHGGLQHDQLYHAASGSRARWQLSVAMGPGPATLLPESIPYVPTARAEDGRWFVQAYGEFAPLAQVRLIRPAMAWLGSPGSPGVRLHLLGPTPIELITANSPDPATGSARTDAEDSGRAGLLLRHRSPDGSTLKTTFVTVFEPTGSSVVPLTRVGRVASSPETVVVYIESPGGGEHVVVNLAPGTTQSVNLADGRALRTDGLVVRVSSRGLVLAGGTFAESAGLRVEQQPSTGSITGVVRQASAAGRGWFESDQTLRDDGNMAGRTVLIRHGNDVTRAWTLQRVENMNRGSRLYVLEEPGFTLDKKSSAEASYYQFPRISAPGPHQFRVSKITRIQPPKTSPD</sequence>